<dbReference type="RefSeq" id="XP_001609535.1">
    <property type="nucleotide sequence ID" value="XM_001609485.1"/>
</dbReference>
<dbReference type="KEGG" id="bbo:BBOV_II000060"/>
<reference evidence="4" key="2">
    <citation type="journal article" date="2020" name="Data Brief">
        <title>Transcriptome dataset of Babesia bovis life stages within vertebrate and invertebrate hosts.</title>
        <authorList>
            <person name="Ueti M.W."/>
            <person name="Johnson W.C."/>
            <person name="Kappmeyer L.S."/>
            <person name="Herndon D.R."/>
            <person name="Mousel M.R."/>
            <person name="Reif K.E."/>
            <person name="Taus N.S."/>
            <person name="Ifeonu O.O."/>
            <person name="Silva J.C."/>
            <person name="Suarez C.E."/>
            <person name="Brayton K.A."/>
        </authorList>
    </citation>
    <scope>NUCLEOTIDE SEQUENCE [LARGE SCALE GENOMIC DNA]</scope>
</reference>
<dbReference type="Proteomes" id="UP000002173">
    <property type="component" value="Unassembled WGS sequence"/>
</dbReference>
<keyword evidence="1" id="KW-0732">Signal</keyword>
<dbReference type="InterPro" id="IPR056315">
    <property type="entry name" value="SmORF-like_dom_apicomplexa"/>
</dbReference>
<evidence type="ECO:0000313" key="3">
    <source>
        <dbReference type="EMBL" id="EDO05967.1"/>
    </source>
</evidence>
<dbReference type="GeneID" id="5477762"/>
<protein>
    <submittedName>
        <fullName evidence="3">SmORF</fullName>
    </submittedName>
</protein>
<dbReference type="Pfam" id="PF23503">
    <property type="entry name" value="Microp_apicomplexa_5"/>
    <property type="match status" value="1"/>
</dbReference>
<reference evidence="4" key="3">
    <citation type="journal article" date="2021" name="Int. J. Parasitol.">
        <title>Comparative analysis of gene expression between Babesia bovis blood stages and kinetes allowed by improved genome annotation.</title>
        <authorList>
            <person name="Ueti M.W."/>
            <person name="Johnson W.C."/>
            <person name="Kappmeyer L.S."/>
            <person name="Herndon D.R."/>
            <person name="Mousel M.R."/>
            <person name="Reif K.E."/>
            <person name="Taus N.S."/>
            <person name="Ifeonu O.O."/>
            <person name="Silva J.C."/>
            <person name="Suarez C.E."/>
            <person name="Brayton K.A."/>
        </authorList>
    </citation>
    <scope>NUCLEOTIDE SEQUENCE [LARGE SCALE GENOMIC DNA]</scope>
</reference>
<sequence length="233" mass="26604">MVAFNMLWKLSILVAFGLSATATSTEVAQEQPTQEGLDIGIPGKEYEQATELVKVPEQDNTDSEKEIATDEPPKYSVEWYLLPEPENRAALRSFLPWSLSISVPTNCKKPISTALMNQIRWYFSRRDLQWFLLPKQENRTALRKLLPIDVAAVIPEDCRKAIPGVYESYIWTYFSLSAVEWLLESKPENRSLLIKSLPSDLAKGVPEDVNKPIDPAVEERIREYFAFTVPDLR</sequence>
<organism evidence="3 4">
    <name type="scientific">Babesia bovis</name>
    <dbReference type="NCBI Taxonomy" id="5865"/>
    <lineage>
        <taxon>Eukaryota</taxon>
        <taxon>Sar</taxon>
        <taxon>Alveolata</taxon>
        <taxon>Apicomplexa</taxon>
        <taxon>Aconoidasida</taxon>
        <taxon>Piroplasmida</taxon>
        <taxon>Babesiidae</taxon>
        <taxon>Babesia</taxon>
    </lineage>
</organism>
<dbReference type="EMBL" id="AAXT01000003">
    <property type="protein sequence ID" value="EDO05967.1"/>
    <property type="molecule type" value="Genomic_DNA"/>
</dbReference>
<keyword evidence="4" id="KW-1185">Reference proteome</keyword>
<evidence type="ECO:0000259" key="2">
    <source>
        <dbReference type="Pfam" id="PF23503"/>
    </source>
</evidence>
<name>A7ASQ6_BABBO</name>
<feature type="domain" description="SmORF-like" evidence="2">
    <location>
        <begin position="1"/>
        <end position="91"/>
    </location>
</feature>
<evidence type="ECO:0000313" key="4">
    <source>
        <dbReference type="Proteomes" id="UP000002173"/>
    </source>
</evidence>
<feature type="signal peptide" evidence="1">
    <location>
        <begin position="1"/>
        <end position="24"/>
    </location>
</feature>
<comment type="caution">
    <text evidence="3">The sequence shown here is derived from an EMBL/GenBank/DDBJ whole genome shotgun (WGS) entry which is preliminary data.</text>
</comment>
<dbReference type="AlphaFoldDB" id="A7ASQ6"/>
<evidence type="ECO:0000256" key="1">
    <source>
        <dbReference type="SAM" id="SignalP"/>
    </source>
</evidence>
<dbReference type="VEuPathDB" id="PiroplasmaDB:BBOV_II000060"/>
<accession>A7ASQ6</accession>
<reference evidence="3 4" key="1">
    <citation type="journal article" date="2007" name="PLoS Pathog.">
        <title>Genome sequence of Babesia bovis and comparative analysis of apicomplexan hemoprotozoa.</title>
        <authorList>
            <person name="Brayton K.A."/>
            <person name="Lau A.O.T."/>
            <person name="Herndon D.R."/>
            <person name="Hannick L."/>
            <person name="Kappmeyer L.S."/>
            <person name="Berens S.J."/>
            <person name="Bidwell S.L."/>
            <person name="Brown W.C."/>
            <person name="Crabtree J."/>
            <person name="Fadrosh D."/>
            <person name="Feldblum T."/>
            <person name="Forberger H.A."/>
            <person name="Haas B.J."/>
            <person name="Howell J.M."/>
            <person name="Khouri H."/>
            <person name="Koo H."/>
            <person name="Mann D.J."/>
            <person name="Norimine J."/>
            <person name="Paulsen I.T."/>
            <person name="Radune D."/>
            <person name="Ren Q."/>
            <person name="Smith R.K. Jr."/>
            <person name="Suarez C.E."/>
            <person name="White O."/>
            <person name="Wortman J.R."/>
            <person name="Knowles D.P. Jr."/>
            <person name="McElwain T.F."/>
            <person name="Nene V.M."/>
        </authorList>
    </citation>
    <scope>NUCLEOTIDE SEQUENCE [LARGE SCALE GENOMIC DNA]</scope>
    <source>
        <strain evidence="3">T2Bo</strain>
    </source>
</reference>
<feature type="chain" id="PRO_5002706922" evidence="1">
    <location>
        <begin position="25"/>
        <end position="233"/>
    </location>
</feature>
<gene>
    <name evidence="3" type="ORF">BBOV_II000060</name>
</gene>
<proteinExistence type="predicted"/>
<dbReference type="InParanoid" id="A7ASQ6"/>